<protein>
    <submittedName>
        <fullName evidence="2">Uncharacterized protein</fullName>
    </submittedName>
</protein>
<gene>
    <name evidence="2" type="ORF">MOMUL_23790</name>
</gene>
<evidence type="ECO:0000313" key="2">
    <source>
        <dbReference type="EMBL" id="KYH31308.1"/>
    </source>
</evidence>
<evidence type="ECO:0000313" key="3">
    <source>
        <dbReference type="Proteomes" id="UP000075670"/>
    </source>
</evidence>
<feature type="region of interest" description="Disordered" evidence="1">
    <location>
        <begin position="1"/>
        <end position="21"/>
    </location>
</feature>
<accession>A0A151AUJ0</accession>
<sequence length="548" mass="61395">MLFPAAGHPAASPGGSSHPQASWETLADGSKVYGFWQDSGGYRFLIECDPATGQMTGFAYLNSGKFVEQEVQILDGYDQVQYIDTEQPKHYLYPPKIIPSAEYRGESLPIRYNGQEPQKVAYPYGSTLAEDWRGVIIPLLNRNPWPVTLRVHAFLNGDDWTGNVTIGPYDTKWVMLKIPSGAKAGGSNAYSTTYIFIHAQVIENYDPQAPPEYRYNPRADDGDVVAMYADIQGLKFSGPEWYDERDSQKVFVLLPAFKKVLRWVPDDPGDWRVGHPEYDLVPGYAWKTVEVGSLHAVAVEPTSILATQEDIDSLRAAGPKDKYDPNYYKTDGSTLTVYKKEKIGSGYDEYGHEITAYRYYYRARVVVSNQTGFTASFNDLSIASPHRQPNGDIEPELMPGRVSGGPIPPGGTGEFYTEFTQDNYALVNRKKNRWARLRLFSPLVLMGDIFNGIGGLRGAEACEGEVTISAIAGCENYNAERHYQSEFEPSLPVTMFDFEEVMTPAELARFANYVDQGIRNNIINFLAGHPEQMQVSAVYNRRRAIFDD</sequence>
<dbReference type="AlphaFoldDB" id="A0A151AUJ0"/>
<dbReference type="EMBL" id="LTBC01000012">
    <property type="protein sequence ID" value="KYH31308.1"/>
    <property type="molecule type" value="Genomic_DNA"/>
</dbReference>
<dbReference type="Proteomes" id="UP000075670">
    <property type="component" value="Unassembled WGS sequence"/>
</dbReference>
<feature type="compositionally biased region" description="Low complexity" evidence="1">
    <location>
        <begin position="1"/>
        <end position="19"/>
    </location>
</feature>
<comment type="caution">
    <text evidence="2">The sequence shown here is derived from an EMBL/GenBank/DDBJ whole genome shotgun (WGS) entry which is preliminary data.</text>
</comment>
<dbReference type="PATRIC" id="fig|1122241.3.peg.2534"/>
<evidence type="ECO:0000256" key="1">
    <source>
        <dbReference type="SAM" id="MobiDB-lite"/>
    </source>
</evidence>
<keyword evidence="3" id="KW-1185">Reference proteome</keyword>
<name>A0A151AUJ0_9FIRM</name>
<organism evidence="2 3">
    <name type="scientific">Moorella mulderi DSM 14980</name>
    <dbReference type="NCBI Taxonomy" id="1122241"/>
    <lineage>
        <taxon>Bacteria</taxon>
        <taxon>Bacillati</taxon>
        <taxon>Bacillota</taxon>
        <taxon>Clostridia</taxon>
        <taxon>Neomoorellales</taxon>
        <taxon>Neomoorellaceae</taxon>
        <taxon>Neomoorella</taxon>
    </lineage>
</organism>
<reference evidence="2 3" key="1">
    <citation type="submission" date="2016-02" db="EMBL/GenBank/DDBJ databases">
        <title>Genome sequence of Moorella mulderi DSM 14980.</title>
        <authorList>
            <person name="Poehlein A."/>
            <person name="Daniel R."/>
        </authorList>
    </citation>
    <scope>NUCLEOTIDE SEQUENCE [LARGE SCALE GENOMIC DNA]</scope>
    <source>
        <strain evidence="2 3">DSM 14980</strain>
    </source>
</reference>
<proteinExistence type="predicted"/>